<comment type="subcellular location">
    <subcellularLocation>
        <location evidence="1">Cell membrane</location>
        <topology evidence="1">Multi-pass membrane protein</topology>
    </subcellularLocation>
</comment>
<evidence type="ECO:0000256" key="5">
    <source>
        <dbReference type="ARBA" id="ARBA00022989"/>
    </source>
</evidence>
<feature type="transmembrane region" description="Helical" evidence="7">
    <location>
        <begin position="448"/>
        <end position="468"/>
    </location>
</feature>
<feature type="transmembrane region" description="Helical" evidence="7">
    <location>
        <begin position="298"/>
        <end position="322"/>
    </location>
</feature>
<sequence length="489" mass="50975">MTTTTATPDLAHRASRGTLMTVGAQWSRTALQLVSTVVLARLLAPADFGLIAMVMAIVGVADLIREFGLSGAIVRLREIDAGMWAAIHRFSLALGILAGGLAAASAPLVAMLYGEERLIALTLAIAPLVLVNSVAMPLQAALQRDLRFGTIAIVEIVAAVVGVAAAITAAALGAGVWSLVLLPGVSALVRLVGFVIIRRPPLAHARPWRELRPVIGTGGSIFGVELLNYAARNLDNVLVGRALGPAVLGVYTRAYALLMLPISQLNGPLARVGLPVLSRLRDDEDAYRRYVRAAMLMIAYAAIPTFALLAALAGPLVLVLLGDAWTEAAPIFALLAIAGAAQALGNVSGWLYVSLGRAHRQLAYFAATKPLVIAAFVVGLMWNGVHGLALLYGLVSCALLVPGFLLAIRGTFVTAADVFLPVLRPVLLAPFAFAAAAAVSALLDPTPFLALGAGALAGVAVFAAALLIPAYRRDAARIVHVISRARRTR</sequence>
<feature type="transmembrane region" description="Helical" evidence="7">
    <location>
        <begin position="328"/>
        <end position="353"/>
    </location>
</feature>
<comment type="caution">
    <text evidence="8">The sequence shown here is derived from an EMBL/GenBank/DDBJ whole genome shotgun (WGS) entry which is preliminary data.</text>
</comment>
<accession>A0A8J3GS20</accession>
<dbReference type="Pfam" id="PF13440">
    <property type="entry name" value="Polysacc_synt_3"/>
    <property type="match status" value="1"/>
</dbReference>
<keyword evidence="3" id="KW-1003">Cell membrane</keyword>
<evidence type="ECO:0000256" key="1">
    <source>
        <dbReference type="ARBA" id="ARBA00004651"/>
    </source>
</evidence>
<comment type="similarity">
    <text evidence="2">Belongs to the polysaccharide synthase family.</text>
</comment>
<evidence type="ECO:0000256" key="7">
    <source>
        <dbReference type="SAM" id="Phobius"/>
    </source>
</evidence>
<feature type="transmembrane region" description="Helical" evidence="7">
    <location>
        <begin position="362"/>
        <end position="382"/>
    </location>
</feature>
<evidence type="ECO:0000256" key="4">
    <source>
        <dbReference type="ARBA" id="ARBA00022692"/>
    </source>
</evidence>
<feature type="transmembrane region" description="Helical" evidence="7">
    <location>
        <begin position="420"/>
        <end position="442"/>
    </location>
</feature>
<reference evidence="8" key="1">
    <citation type="journal article" date="2014" name="Int. J. Syst. Evol. Microbiol.">
        <title>Complete genome sequence of Corynebacterium casei LMG S-19264T (=DSM 44701T), isolated from a smear-ripened cheese.</title>
        <authorList>
            <consortium name="US DOE Joint Genome Institute (JGI-PGF)"/>
            <person name="Walter F."/>
            <person name="Albersmeier A."/>
            <person name="Kalinowski J."/>
            <person name="Ruckert C."/>
        </authorList>
    </citation>
    <scope>NUCLEOTIDE SEQUENCE</scope>
    <source>
        <strain evidence="8">CGMCC 1.16548</strain>
    </source>
</reference>
<keyword evidence="4 7" id="KW-0812">Transmembrane</keyword>
<dbReference type="CDD" id="cd13127">
    <property type="entry name" value="MATE_tuaB_like"/>
    <property type="match status" value="1"/>
</dbReference>
<dbReference type="GO" id="GO:0005886">
    <property type="term" value="C:plasma membrane"/>
    <property type="evidence" value="ECO:0007669"/>
    <property type="project" value="UniProtKB-SubCell"/>
</dbReference>
<evidence type="ECO:0000256" key="3">
    <source>
        <dbReference type="ARBA" id="ARBA00022475"/>
    </source>
</evidence>
<organism evidence="8 9">
    <name type="scientific">Pseudolysinimonas yzui</name>
    <dbReference type="NCBI Taxonomy" id="2708254"/>
    <lineage>
        <taxon>Bacteria</taxon>
        <taxon>Bacillati</taxon>
        <taxon>Actinomycetota</taxon>
        <taxon>Actinomycetes</taxon>
        <taxon>Micrococcales</taxon>
        <taxon>Microbacteriaceae</taxon>
        <taxon>Pseudolysinimonas</taxon>
    </lineage>
</organism>
<keyword evidence="6 7" id="KW-0472">Membrane</keyword>
<evidence type="ECO:0000256" key="2">
    <source>
        <dbReference type="ARBA" id="ARBA00007430"/>
    </source>
</evidence>
<evidence type="ECO:0000313" key="8">
    <source>
        <dbReference type="EMBL" id="GHF22026.1"/>
    </source>
</evidence>
<feature type="transmembrane region" description="Helical" evidence="7">
    <location>
        <begin position="176"/>
        <end position="197"/>
    </location>
</feature>
<evidence type="ECO:0000256" key="6">
    <source>
        <dbReference type="ARBA" id="ARBA00023136"/>
    </source>
</evidence>
<feature type="transmembrane region" description="Helical" evidence="7">
    <location>
        <begin position="48"/>
        <end position="69"/>
    </location>
</feature>
<dbReference type="PANTHER" id="PTHR30250:SF10">
    <property type="entry name" value="LIPOPOLYSACCHARIDE BIOSYNTHESIS PROTEIN WZXC"/>
    <property type="match status" value="1"/>
</dbReference>
<feature type="transmembrane region" description="Helical" evidence="7">
    <location>
        <begin position="118"/>
        <end position="136"/>
    </location>
</feature>
<gene>
    <name evidence="8" type="ORF">GCM10011600_23900</name>
</gene>
<dbReference type="Proteomes" id="UP000617531">
    <property type="component" value="Unassembled WGS sequence"/>
</dbReference>
<dbReference type="PANTHER" id="PTHR30250">
    <property type="entry name" value="PST FAMILY PREDICTED COLANIC ACID TRANSPORTER"/>
    <property type="match status" value="1"/>
</dbReference>
<dbReference type="InterPro" id="IPR050833">
    <property type="entry name" value="Poly_Biosynth_Transport"/>
</dbReference>
<protein>
    <submittedName>
        <fullName evidence="8">Lipopolysaccharide biosynthesis protein</fullName>
    </submittedName>
</protein>
<dbReference type="AlphaFoldDB" id="A0A8J3GS20"/>
<dbReference type="EMBL" id="BNAI01000005">
    <property type="protein sequence ID" value="GHF22026.1"/>
    <property type="molecule type" value="Genomic_DNA"/>
</dbReference>
<feature type="transmembrane region" description="Helical" evidence="7">
    <location>
        <begin position="148"/>
        <end position="170"/>
    </location>
</feature>
<keyword evidence="5 7" id="KW-1133">Transmembrane helix</keyword>
<feature type="transmembrane region" description="Helical" evidence="7">
    <location>
        <begin position="388"/>
        <end position="408"/>
    </location>
</feature>
<name>A0A8J3GS20_9MICO</name>
<reference evidence="8" key="2">
    <citation type="submission" date="2020-09" db="EMBL/GenBank/DDBJ databases">
        <authorList>
            <person name="Sun Q."/>
            <person name="Zhou Y."/>
        </authorList>
    </citation>
    <scope>NUCLEOTIDE SEQUENCE</scope>
    <source>
        <strain evidence="8">CGMCC 1.16548</strain>
    </source>
</reference>
<evidence type="ECO:0000313" key="9">
    <source>
        <dbReference type="Proteomes" id="UP000617531"/>
    </source>
</evidence>
<proteinExistence type="inferred from homology"/>
<dbReference type="RefSeq" id="WP_191283743.1">
    <property type="nucleotide sequence ID" value="NZ_BNAI01000005.1"/>
</dbReference>
<feature type="transmembrane region" description="Helical" evidence="7">
    <location>
        <begin position="90"/>
        <end position="112"/>
    </location>
</feature>
<keyword evidence="9" id="KW-1185">Reference proteome</keyword>